<keyword evidence="4 6" id="KW-1133">Transmembrane helix</keyword>
<dbReference type="PANTHER" id="PTHR12471:SF4">
    <property type="entry name" value="AGAP001624-PA"/>
    <property type="match status" value="1"/>
</dbReference>
<evidence type="ECO:0000259" key="8">
    <source>
        <dbReference type="Pfam" id="PF05827"/>
    </source>
</evidence>
<dbReference type="InterPro" id="IPR046755">
    <property type="entry name" value="VAS1_LD"/>
</dbReference>
<keyword evidence="5 6" id="KW-0472">Membrane</keyword>
<comment type="subcellular location">
    <subcellularLocation>
        <location evidence="1">Membrane</location>
        <topology evidence="1">Single-pass membrane protein</topology>
    </subcellularLocation>
</comment>
<dbReference type="InterPro" id="IPR008388">
    <property type="entry name" value="Ac45_acc_su"/>
</dbReference>
<dbReference type="Pfam" id="PF05827">
    <property type="entry name" value="VAS1_LD"/>
    <property type="match status" value="1"/>
</dbReference>
<feature type="domain" description="V-type proton ATPase subunit S1/VOA1 transmembrane" evidence="9">
    <location>
        <begin position="291"/>
        <end position="329"/>
    </location>
</feature>
<dbReference type="Proteomes" id="UP001152888">
    <property type="component" value="Unassembled WGS sequence"/>
</dbReference>
<evidence type="ECO:0000256" key="6">
    <source>
        <dbReference type="SAM" id="Phobius"/>
    </source>
</evidence>
<keyword evidence="11" id="KW-1185">Reference proteome</keyword>
<evidence type="ECO:0008006" key="12">
    <source>
        <dbReference type="Google" id="ProtNLM"/>
    </source>
</evidence>
<evidence type="ECO:0000313" key="11">
    <source>
        <dbReference type="Proteomes" id="UP001152888"/>
    </source>
</evidence>
<dbReference type="EMBL" id="CAKOFQ010007684">
    <property type="protein sequence ID" value="CAH2006388.1"/>
    <property type="molecule type" value="Genomic_DNA"/>
</dbReference>
<dbReference type="InterPro" id="IPR046756">
    <property type="entry name" value="VAS1/VOA1_TM"/>
</dbReference>
<feature type="chain" id="PRO_5040167265" description="V-type proton ATPase subunit S1" evidence="7">
    <location>
        <begin position="20"/>
        <end position="341"/>
    </location>
</feature>
<dbReference type="GO" id="GO:0001671">
    <property type="term" value="F:ATPase activator activity"/>
    <property type="evidence" value="ECO:0007669"/>
    <property type="project" value="TreeGrafter"/>
</dbReference>
<dbReference type="GO" id="GO:0030641">
    <property type="term" value="P:regulation of cellular pH"/>
    <property type="evidence" value="ECO:0007669"/>
    <property type="project" value="TreeGrafter"/>
</dbReference>
<accession>A0A9P0LZQ8</accession>
<reference evidence="10" key="1">
    <citation type="submission" date="2022-03" db="EMBL/GenBank/DDBJ databases">
        <authorList>
            <person name="Sayadi A."/>
        </authorList>
    </citation>
    <scope>NUCLEOTIDE SEQUENCE</scope>
</reference>
<keyword evidence="7" id="KW-0732">Signal</keyword>
<feature type="domain" description="V-type proton ATPase subunit S1 luminal" evidence="8">
    <location>
        <begin position="203"/>
        <end position="276"/>
    </location>
</feature>
<comment type="caution">
    <text evidence="10">The sequence shown here is derived from an EMBL/GenBank/DDBJ whole genome shotgun (WGS) entry which is preliminary data.</text>
</comment>
<dbReference type="Pfam" id="PF20520">
    <property type="entry name" value="Ac45-VOA1_TM"/>
    <property type="match status" value="1"/>
</dbReference>
<feature type="signal peptide" evidence="7">
    <location>
        <begin position="1"/>
        <end position="19"/>
    </location>
</feature>
<dbReference type="Gene3D" id="2.40.160.110">
    <property type="match status" value="1"/>
</dbReference>
<evidence type="ECO:0000256" key="2">
    <source>
        <dbReference type="ARBA" id="ARBA00009037"/>
    </source>
</evidence>
<dbReference type="OrthoDB" id="9985059at2759"/>
<evidence type="ECO:0000313" key="10">
    <source>
        <dbReference type="EMBL" id="CAH2006388.1"/>
    </source>
</evidence>
<evidence type="ECO:0000256" key="7">
    <source>
        <dbReference type="SAM" id="SignalP"/>
    </source>
</evidence>
<evidence type="ECO:0000256" key="5">
    <source>
        <dbReference type="ARBA" id="ARBA00023136"/>
    </source>
</evidence>
<evidence type="ECO:0000256" key="4">
    <source>
        <dbReference type="ARBA" id="ARBA00022989"/>
    </source>
</evidence>
<evidence type="ECO:0000259" key="9">
    <source>
        <dbReference type="Pfam" id="PF20520"/>
    </source>
</evidence>
<dbReference type="GO" id="GO:0033176">
    <property type="term" value="C:proton-transporting V-type ATPase complex"/>
    <property type="evidence" value="ECO:0007669"/>
    <property type="project" value="TreeGrafter"/>
</dbReference>
<organism evidence="10 11">
    <name type="scientific">Acanthoscelides obtectus</name>
    <name type="common">Bean weevil</name>
    <name type="synonym">Bruchus obtectus</name>
    <dbReference type="NCBI Taxonomy" id="200917"/>
    <lineage>
        <taxon>Eukaryota</taxon>
        <taxon>Metazoa</taxon>
        <taxon>Ecdysozoa</taxon>
        <taxon>Arthropoda</taxon>
        <taxon>Hexapoda</taxon>
        <taxon>Insecta</taxon>
        <taxon>Pterygota</taxon>
        <taxon>Neoptera</taxon>
        <taxon>Endopterygota</taxon>
        <taxon>Coleoptera</taxon>
        <taxon>Polyphaga</taxon>
        <taxon>Cucujiformia</taxon>
        <taxon>Chrysomeloidea</taxon>
        <taxon>Chrysomelidae</taxon>
        <taxon>Bruchinae</taxon>
        <taxon>Bruchini</taxon>
        <taxon>Acanthoscelides</taxon>
    </lineage>
</organism>
<name>A0A9P0LZQ8_ACAOB</name>
<protein>
    <recommendedName>
        <fullName evidence="12">V-type proton ATPase subunit S1</fullName>
    </recommendedName>
</protein>
<dbReference type="AlphaFoldDB" id="A0A9P0LZQ8"/>
<feature type="transmembrane region" description="Helical" evidence="6">
    <location>
        <begin position="297"/>
        <end position="318"/>
    </location>
</feature>
<gene>
    <name evidence="10" type="ORF">ACAOBT_LOCUS29070</name>
</gene>
<comment type="similarity">
    <text evidence="2">Belongs to the vacuolar ATPase subunit S1 family.</text>
</comment>
<evidence type="ECO:0000256" key="3">
    <source>
        <dbReference type="ARBA" id="ARBA00022692"/>
    </source>
</evidence>
<proteinExistence type="inferred from homology"/>
<sequence>MLSNQLISIFSLFFSVANAEIFMWSSRELRVSPLQKFTEKEFQDVVRKMGSPQVFLFRSPSRINASIKEITDGYHSAYNPNAELFPENYTDLLGNSDLDIQKIRQVLNSSKSENVLSAIITPTVRRPKRQSEESAINESSKSIIYRAQNSNNKLFALLYSSKPLLLKRNDSDEFPELHLGRTNDDMVIYDTRLNVMVIPMETTGKVTLRFTFSKVNGYWYMSSVKVTDTNTNKEYNLTTDEDIMAPEYFSYHCNGYSVFSDGNGTELFIYDIQVQIDSKDGKFGDVNDCVTFTTAPIWSGLFVTTILGIGLIVALSAIMDIKTMDKFDNHKTKNLAITISE</sequence>
<keyword evidence="3 6" id="KW-0812">Transmembrane</keyword>
<dbReference type="PANTHER" id="PTHR12471">
    <property type="entry name" value="VACUOLAR ATP SYNTHASE SUBUNIT S1"/>
    <property type="match status" value="1"/>
</dbReference>
<evidence type="ECO:0000256" key="1">
    <source>
        <dbReference type="ARBA" id="ARBA00004167"/>
    </source>
</evidence>